<reference evidence="2" key="1">
    <citation type="submission" date="2020-03" db="EMBL/GenBank/DDBJ databases">
        <title>A mixture of massive structural variations and highly conserved coding sequences in Ustilaginoidea virens genome.</title>
        <authorList>
            <person name="Zhang K."/>
            <person name="Zhao Z."/>
            <person name="Zhang Z."/>
            <person name="Li Y."/>
            <person name="Hsiang T."/>
            <person name="Sun W."/>
        </authorList>
    </citation>
    <scope>NUCLEOTIDE SEQUENCE</scope>
    <source>
        <strain evidence="2">UV-8b</strain>
    </source>
</reference>
<evidence type="ECO:0000256" key="1">
    <source>
        <dbReference type="SAM" id="MobiDB-lite"/>
    </source>
</evidence>
<organism evidence="2 3">
    <name type="scientific">Ustilaginoidea virens</name>
    <name type="common">Rice false smut fungus</name>
    <name type="synonym">Villosiclava virens</name>
    <dbReference type="NCBI Taxonomy" id="1159556"/>
    <lineage>
        <taxon>Eukaryota</taxon>
        <taxon>Fungi</taxon>
        <taxon>Dikarya</taxon>
        <taxon>Ascomycota</taxon>
        <taxon>Pezizomycotina</taxon>
        <taxon>Sordariomycetes</taxon>
        <taxon>Hypocreomycetidae</taxon>
        <taxon>Hypocreales</taxon>
        <taxon>Clavicipitaceae</taxon>
        <taxon>Ustilaginoidea</taxon>
    </lineage>
</organism>
<keyword evidence="3" id="KW-1185">Reference proteome</keyword>
<dbReference type="AlphaFoldDB" id="A0A8E5HLP6"/>
<feature type="region of interest" description="Disordered" evidence="1">
    <location>
        <begin position="54"/>
        <end position="74"/>
    </location>
</feature>
<dbReference type="EMBL" id="CP072754">
    <property type="protein sequence ID" value="QUC17694.1"/>
    <property type="molecule type" value="Genomic_DNA"/>
</dbReference>
<dbReference type="KEGG" id="uvi:66062713"/>
<dbReference type="RefSeq" id="XP_042995367.1">
    <property type="nucleotide sequence ID" value="XM_043139433.1"/>
</dbReference>
<name>A0A8E5HLP6_USTVR</name>
<feature type="compositionally biased region" description="Basic and acidic residues" evidence="1">
    <location>
        <begin position="63"/>
        <end position="74"/>
    </location>
</feature>
<proteinExistence type="predicted"/>
<gene>
    <name evidence="2" type="ORF">UV8b_01935</name>
</gene>
<evidence type="ECO:0000313" key="3">
    <source>
        <dbReference type="Proteomes" id="UP000027002"/>
    </source>
</evidence>
<accession>A0A8E5HLP6</accession>
<dbReference type="GeneID" id="66062713"/>
<protein>
    <submittedName>
        <fullName evidence="2">Uncharacterized protein</fullName>
    </submittedName>
</protein>
<sequence length="74" mass="8167">MPGGCERFRESIGLVFIEIRVVGPCKLANHADSAEHLEPLRTEQVLGRAQRFGCPPLTGMHVSNRDVRSNHTTA</sequence>
<evidence type="ECO:0000313" key="2">
    <source>
        <dbReference type="EMBL" id="QUC17694.1"/>
    </source>
</evidence>
<dbReference type="Proteomes" id="UP000027002">
    <property type="component" value="Chromosome 2"/>
</dbReference>